<reference evidence="1" key="1">
    <citation type="journal article" date="2023" name="Front. Microbiol.">
        <title>Phylogeography and host specificity of Pasteurellaceae pathogenic to sea-farmed fish in the north-east Atlantic.</title>
        <authorList>
            <person name="Gulla S."/>
            <person name="Colquhoun D.J."/>
            <person name="Olsen A.B."/>
            <person name="Spilsberg B."/>
            <person name="Lagesen K."/>
            <person name="Aakesson C.P."/>
            <person name="Strom S."/>
            <person name="Manji F."/>
            <person name="Birkbeck T.H."/>
            <person name="Nilsen H.K."/>
        </authorList>
    </citation>
    <scope>NUCLEOTIDE SEQUENCE</scope>
    <source>
        <strain evidence="1">98B1</strain>
    </source>
</reference>
<comment type="caution">
    <text evidence="1">The sequence shown here is derived from an EMBL/GenBank/DDBJ whole genome shotgun (WGS) entry which is preliminary data.</text>
</comment>
<accession>A0AAJ6NFB4</accession>
<organism evidence="1 2">
    <name type="scientific">Phocoenobacter skyensis</name>
    <dbReference type="NCBI Taxonomy" id="97481"/>
    <lineage>
        <taxon>Bacteria</taxon>
        <taxon>Pseudomonadati</taxon>
        <taxon>Pseudomonadota</taxon>
        <taxon>Gammaproteobacteria</taxon>
        <taxon>Pasteurellales</taxon>
        <taxon>Pasteurellaceae</taxon>
        <taxon>Phocoenobacter</taxon>
    </lineage>
</organism>
<protein>
    <recommendedName>
        <fullName evidence="3">Beta-ketoacyl synthase N-terminal domain-containing protein</fullName>
    </recommendedName>
</protein>
<dbReference type="Proteomes" id="UP001231736">
    <property type="component" value="Unassembled WGS sequence"/>
</dbReference>
<dbReference type="EMBL" id="JASAYT010000038">
    <property type="protein sequence ID" value="MDP8175771.1"/>
    <property type="molecule type" value="Genomic_DNA"/>
</dbReference>
<evidence type="ECO:0000313" key="1">
    <source>
        <dbReference type="EMBL" id="MDP8175771.1"/>
    </source>
</evidence>
<dbReference type="AlphaFoldDB" id="A0AAJ6NFB4"/>
<sequence length="194" mass="22279">MKKIYLTAQSQFIGEPQEAKLLRQQLKERGIDARRLSRFTQLNLLAVLPLKEKISSKTVLYLGSPFSSPSTFDKMFHNLMEQDLPSPLDFMANVSNAAIFHIAQQFQLENNCSFISINQNNYWQPLWLAINDLLQGEAETALVGWGLEHSYPNQKEGVIWWLISTNAENSVDEINIKNIKEHTKSIQTQLFENP</sequence>
<gene>
    <name evidence="1" type="ORF">QJU97_09940</name>
</gene>
<proteinExistence type="predicted"/>
<name>A0AAJ6NFB4_9PAST</name>
<dbReference type="RefSeq" id="WP_306376375.1">
    <property type="nucleotide sequence ID" value="NZ_JASAYT010000038.1"/>
</dbReference>
<evidence type="ECO:0008006" key="3">
    <source>
        <dbReference type="Google" id="ProtNLM"/>
    </source>
</evidence>
<evidence type="ECO:0000313" key="2">
    <source>
        <dbReference type="Proteomes" id="UP001231736"/>
    </source>
</evidence>